<organism evidence="3 4">
    <name type="scientific">Aliterella atlantica CENA595</name>
    <dbReference type="NCBI Taxonomy" id="1618023"/>
    <lineage>
        <taxon>Bacteria</taxon>
        <taxon>Bacillati</taxon>
        <taxon>Cyanobacteriota</taxon>
        <taxon>Cyanophyceae</taxon>
        <taxon>Chroococcidiopsidales</taxon>
        <taxon>Aliterellaceae</taxon>
        <taxon>Aliterella</taxon>
    </lineage>
</organism>
<keyword evidence="2" id="KW-0812">Transmembrane</keyword>
<keyword evidence="4" id="KW-1185">Reference proteome</keyword>
<feature type="transmembrane region" description="Helical" evidence="2">
    <location>
        <begin position="6"/>
        <end position="28"/>
    </location>
</feature>
<protein>
    <submittedName>
        <fullName evidence="3">Uncharacterized protein</fullName>
    </submittedName>
</protein>
<reference evidence="3 4" key="1">
    <citation type="submission" date="2015-02" db="EMBL/GenBank/DDBJ databases">
        <title>Draft genome of a novel marine cyanobacterium (Chroococcales) isolated from South Atlantic Ocean.</title>
        <authorList>
            <person name="Rigonato J."/>
            <person name="Alvarenga D.O."/>
            <person name="Branco L.H."/>
            <person name="Varani A.M."/>
            <person name="Brandini F.P."/>
            <person name="Fiore M.F."/>
        </authorList>
    </citation>
    <scope>NUCLEOTIDE SEQUENCE [LARGE SCALE GENOMIC DNA]</scope>
    <source>
        <strain evidence="3 4">CENA595</strain>
    </source>
</reference>
<dbReference type="AlphaFoldDB" id="A0A0D8ZN48"/>
<evidence type="ECO:0000256" key="1">
    <source>
        <dbReference type="SAM" id="MobiDB-lite"/>
    </source>
</evidence>
<accession>A0A0D8ZN48</accession>
<evidence type="ECO:0000313" key="3">
    <source>
        <dbReference type="EMBL" id="KJH69772.1"/>
    </source>
</evidence>
<evidence type="ECO:0000256" key="2">
    <source>
        <dbReference type="SAM" id="Phobius"/>
    </source>
</evidence>
<dbReference type="EMBL" id="JYON01000034">
    <property type="protein sequence ID" value="KJH69772.1"/>
    <property type="molecule type" value="Genomic_DNA"/>
</dbReference>
<dbReference type="RefSeq" id="WP_045056822.1">
    <property type="nucleotide sequence ID" value="NZ_CAWMDP010000031.1"/>
</dbReference>
<comment type="caution">
    <text evidence="3">The sequence shown here is derived from an EMBL/GenBank/DDBJ whole genome shotgun (WGS) entry which is preliminary data.</text>
</comment>
<feature type="compositionally biased region" description="Pro residues" evidence="1">
    <location>
        <begin position="56"/>
        <end position="66"/>
    </location>
</feature>
<name>A0A0D8ZN48_9CYAN</name>
<dbReference type="Proteomes" id="UP000032452">
    <property type="component" value="Unassembled WGS sequence"/>
</dbReference>
<sequence length="127" mass="14500">MGIFGFLFGLGCLVVIAWAIALLGHAVFGRKHWQQNRPQQPPSLAPPEIQERFGSPQPPIAVPPTPTVPRRRVVALRQLVSTRVRLPSNWHQHYIRLADSVLERLRNRIVVVQLLEEIAILHQLYCH</sequence>
<keyword evidence="2" id="KW-1133">Transmembrane helix</keyword>
<gene>
    <name evidence="3" type="ORF">UH38_21895</name>
</gene>
<proteinExistence type="predicted"/>
<feature type="region of interest" description="Disordered" evidence="1">
    <location>
        <begin position="36"/>
        <end position="66"/>
    </location>
</feature>
<evidence type="ECO:0000313" key="4">
    <source>
        <dbReference type="Proteomes" id="UP000032452"/>
    </source>
</evidence>
<keyword evidence="2" id="KW-0472">Membrane</keyword>